<comment type="similarity">
    <text evidence="1">Belongs to the glycosyl hydrolase 3 family.</text>
</comment>
<dbReference type="InterPro" id="IPR002772">
    <property type="entry name" value="Glyco_hydro_3_C"/>
</dbReference>
<dbReference type="PANTHER" id="PTHR42715:SF10">
    <property type="entry name" value="BETA-GLUCOSIDASE"/>
    <property type="match status" value="1"/>
</dbReference>
<sequence>MVDLLVKLLGPTLYNLGVSEADLISYLTQLEGYIYAIIAAVVVLVAVMFLAHFAKKGFRCAVRLEAFMAFLTAVLIIVNSICYGPMYANVSGFLNASKAEFSEETIQQSKDTIEKVGEEGMVLVKNDGLLPLSSDVTNLNVFGWDSTCPIYGGTGSAGSHSDGNVSILQSLQDAGYKTNETLSNMYTEYCAERPTISMSAQDWSLPEPNMKHYTDDIMNEAKDFSDTAMVVLGRPGGEGADLPTNMSAVINGTYNQGLTTSNAPANWRYMNATYTNNGSYDDFEEGESYLEPSVTEEQLIEKVCSEFDNVIVVINANNTMELGWVDNYEQIKSVILAPGAGETGFTALGEILNGTVNPSGKTADTYVKNLLSAHYINNIGNFPYTNVDDLKAQALAADSSYKGNVSFVNYVEGIYVGYKFYETAADEGLIDYESSVQYPFGYGLSYTTFDKTMTNFKDNGDTVSFDVEVTNTGDVAGKDVVEVYYTPPYTNGGIEKASVNLVQFEKTETLEPGKSQTLSFEIAKEDMASYDSDEIKVAGGGYILEAGEYTISVRSDSHTVIAEETFTVDEDIDYSTEGRSTDKTAPVNVFEDYTQGDFIQLSRADGFKNAGASWAAPTAEAAQMSDELRAEVEANTFGIYDSTKYDNADDKMPTLGADNGLTLFDLRGVDYDDAKWDELLDQLTYEDMATMINVGGWQTAEVTSVGKIATSDCDGPAGLNNFVTKTYGTSYPTEVLLAQTWNKELAREVGESMGQEFSDVKNYGWYGPAMNTHRSAFAGRNFEYYSEDGVLAGYLAMNQVNGAVSKGVYPYVKHFAVNDQETNRESFLLTFVSEQAMREIYLKPFEICIKGLEGGSMAVMTSYNWLGSVPACANSDLLQTVLRDEWGFRGMAITDYDGSYGYMISENCVRNGNDLMLGYGNAASNQFPNQSATGTLAMRNACKNIMYTIVNSGAYAGDENPVGGKSNMDKLFMKVNVTAGVVIGVIAILVLVRALLKRKKMKAAEAENAAK</sequence>
<keyword evidence="2 5" id="KW-0378">Hydrolase</keyword>
<dbReference type="Gene3D" id="3.20.20.300">
    <property type="entry name" value="Glycoside hydrolase, family 3, N-terminal domain"/>
    <property type="match status" value="1"/>
</dbReference>
<dbReference type="Pfam" id="PF14310">
    <property type="entry name" value="Fn3-like"/>
    <property type="match status" value="1"/>
</dbReference>
<name>A0A8I0AGA0_9FIRM</name>
<dbReference type="InterPro" id="IPR026891">
    <property type="entry name" value="Fn3-like"/>
</dbReference>
<dbReference type="PRINTS" id="PR00133">
    <property type="entry name" value="GLHYDRLASE3"/>
</dbReference>
<feature type="transmembrane region" description="Helical" evidence="3">
    <location>
        <begin position="66"/>
        <end position="88"/>
    </location>
</feature>
<dbReference type="Proteomes" id="UP000652847">
    <property type="component" value="Unassembled WGS sequence"/>
</dbReference>
<feature type="domain" description="Fibronectin type III-like" evidence="4">
    <location>
        <begin position="479"/>
        <end position="557"/>
    </location>
</feature>
<dbReference type="Gene3D" id="3.40.50.1700">
    <property type="entry name" value="Glycoside hydrolase family 3 C-terminal domain"/>
    <property type="match status" value="1"/>
</dbReference>
<protein>
    <submittedName>
        <fullName evidence="5">Glycoside hydrolase family 3 C-terminal domain-containing protein</fullName>
    </submittedName>
</protein>
<dbReference type="SUPFAM" id="SSF51445">
    <property type="entry name" value="(Trans)glycosidases"/>
    <property type="match status" value="1"/>
</dbReference>
<dbReference type="GO" id="GO:0005975">
    <property type="term" value="P:carbohydrate metabolic process"/>
    <property type="evidence" value="ECO:0007669"/>
    <property type="project" value="InterPro"/>
</dbReference>
<keyword evidence="3" id="KW-0812">Transmembrane</keyword>
<dbReference type="Pfam" id="PF00933">
    <property type="entry name" value="Glyco_hydro_3"/>
    <property type="match status" value="1"/>
</dbReference>
<feature type="transmembrane region" description="Helical" evidence="3">
    <location>
        <begin position="971"/>
        <end position="992"/>
    </location>
</feature>
<evidence type="ECO:0000313" key="5">
    <source>
        <dbReference type="EMBL" id="MBC5650160.1"/>
    </source>
</evidence>
<organism evidence="5 6">
    <name type="scientific">Blautia segnis</name>
    <dbReference type="NCBI Taxonomy" id="2763030"/>
    <lineage>
        <taxon>Bacteria</taxon>
        <taxon>Bacillati</taxon>
        <taxon>Bacillota</taxon>
        <taxon>Clostridia</taxon>
        <taxon>Lachnospirales</taxon>
        <taxon>Lachnospiraceae</taxon>
        <taxon>Blautia</taxon>
    </lineage>
</organism>
<evidence type="ECO:0000256" key="1">
    <source>
        <dbReference type="ARBA" id="ARBA00005336"/>
    </source>
</evidence>
<dbReference type="InterPro" id="IPR013783">
    <property type="entry name" value="Ig-like_fold"/>
</dbReference>
<dbReference type="EMBL" id="JACOOT010000008">
    <property type="protein sequence ID" value="MBC5650160.1"/>
    <property type="molecule type" value="Genomic_DNA"/>
</dbReference>
<evidence type="ECO:0000313" key="6">
    <source>
        <dbReference type="Proteomes" id="UP000652847"/>
    </source>
</evidence>
<dbReference type="PANTHER" id="PTHR42715">
    <property type="entry name" value="BETA-GLUCOSIDASE"/>
    <property type="match status" value="1"/>
</dbReference>
<dbReference type="SMART" id="SM01217">
    <property type="entry name" value="Fn3_like"/>
    <property type="match status" value="1"/>
</dbReference>
<dbReference type="InterPro" id="IPR017853">
    <property type="entry name" value="GH"/>
</dbReference>
<evidence type="ECO:0000256" key="2">
    <source>
        <dbReference type="ARBA" id="ARBA00022801"/>
    </source>
</evidence>
<dbReference type="Pfam" id="PF01915">
    <property type="entry name" value="Glyco_hydro_3_C"/>
    <property type="match status" value="1"/>
</dbReference>
<keyword evidence="3" id="KW-1133">Transmembrane helix</keyword>
<dbReference type="InterPro" id="IPR036962">
    <property type="entry name" value="Glyco_hydro_3_N_sf"/>
</dbReference>
<comment type="caution">
    <text evidence="5">The sequence shown here is derived from an EMBL/GenBank/DDBJ whole genome shotgun (WGS) entry which is preliminary data.</text>
</comment>
<evidence type="ECO:0000256" key="3">
    <source>
        <dbReference type="SAM" id="Phobius"/>
    </source>
</evidence>
<feature type="transmembrane region" description="Helical" evidence="3">
    <location>
        <begin position="33"/>
        <end position="54"/>
    </location>
</feature>
<keyword evidence="3" id="KW-0472">Membrane</keyword>
<dbReference type="InterPro" id="IPR001764">
    <property type="entry name" value="Glyco_hydro_3_N"/>
</dbReference>
<dbReference type="Gene3D" id="2.60.40.10">
    <property type="entry name" value="Immunoglobulins"/>
    <property type="match status" value="1"/>
</dbReference>
<evidence type="ECO:0000259" key="4">
    <source>
        <dbReference type="SMART" id="SM01217"/>
    </source>
</evidence>
<dbReference type="RefSeq" id="WP_186900904.1">
    <property type="nucleotide sequence ID" value="NZ_JACOOT010000008.1"/>
</dbReference>
<keyword evidence="6" id="KW-1185">Reference proteome</keyword>
<dbReference type="InterPro" id="IPR050288">
    <property type="entry name" value="Cellulose_deg_GH3"/>
</dbReference>
<dbReference type="AlphaFoldDB" id="A0A8I0AGA0"/>
<gene>
    <name evidence="5" type="ORF">H8S54_03225</name>
</gene>
<proteinExistence type="inferred from homology"/>
<accession>A0A8I0AGA0</accession>
<dbReference type="InterPro" id="IPR036881">
    <property type="entry name" value="Glyco_hydro_3_C_sf"/>
</dbReference>
<dbReference type="SUPFAM" id="SSF52279">
    <property type="entry name" value="Beta-D-glucan exohydrolase, C-terminal domain"/>
    <property type="match status" value="1"/>
</dbReference>
<dbReference type="GO" id="GO:0004553">
    <property type="term" value="F:hydrolase activity, hydrolyzing O-glycosyl compounds"/>
    <property type="evidence" value="ECO:0007669"/>
    <property type="project" value="InterPro"/>
</dbReference>
<reference evidence="5 6" key="1">
    <citation type="submission" date="2020-08" db="EMBL/GenBank/DDBJ databases">
        <title>Genome public.</title>
        <authorList>
            <person name="Liu C."/>
            <person name="Sun Q."/>
        </authorList>
    </citation>
    <scope>NUCLEOTIDE SEQUENCE [LARGE SCALE GENOMIC DNA]</scope>
    <source>
        <strain evidence="5 6">BX17</strain>
    </source>
</reference>